<keyword evidence="6" id="KW-0862">Zinc</keyword>
<dbReference type="Gene3D" id="3.40.390.10">
    <property type="entry name" value="Collagenase (Catalytic Domain)"/>
    <property type="match status" value="1"/>
</dbReference>
<gene>
    <name evidence="11" type="ORF">Egran_02062</name>
</gene>
<evidence type="ECO:0000259" key="10">
    <source>
        <dbReference type="Pfam" id="PF05649"/>
    </source>
</evidence>
<comment type="caution">
    <text evidence="11">The sequence shown here is derived from an EMBL/GenBank/DDBJ whole genome shotgun (WGS) entry which is preliminary data.</text>
</comment>
<dbReference type="InterPro" id="IPR000718">
    <property type="entry name" value="Peptidase_M13"/>
</dbReference>
<organism evidence="11 12">
    <name type="scientific">Elaphomyces granulatus</name>
    <dbReference type="NCBI Taxonomy" id="519963"/>
    <lineage>
        <taxon>Eukaryota</taxon>
        <taxon>Fungi</taxon>
        <taxon>Dikarya</taxon>
        <taxon>Ascomycota</taxon>
        <taxon>Pezizomycotina</taxon>
        <taxon>Eurotiomycetes</taxon>
        <taxon>Eurotiomycetidae</taxon>
        <taxon>Eurotiales</taxon>
        <taxon>Elaphomycetaceae</taxon>
        <taxon>Elaphomyces</taxon>
    </lineage>
</organism>
<dbReference type="Proteomes" id="UP000243515">
    <property type="component" value="Unassembled WGS sequence"/>
</dbReference>
<keyword evidence="12" id="KW-1185">Reference proteome</keyword>
<dbReference type="AlphaFoldDB" id="A0A232M185"/>
<protein>
    <recommendedName>
        <fullName evidence="13">Peptidase M13 N-terminal domain-containing protein</fullName>
    </recommendedName>
</protein>
<name>A0A232M185_9EURO</name>
<evidence type="ECO:0000313" key="11">
    <source>
        <dbReference type="EMBL" id="OXV10180.1"/>
    </source>
</evidence>
<proteinExistence type="inferred from homology"/>
<evidence type="ECO:0000256" key="3">
    <source>
        <dbReference type="ARBA" id="ARBA00022670"/>
    </source>
</evidence>
<evidence type="ECO:0000256" key="4">
    <source>
        <dbReference type="ARBA" id="ARBA00022723"/>
    </source>
</evidence>
<feature type="domain" description="Peptidase M13 N-terminal" evidence="10">
    <location>
        <begin position="136"/>
        <end position="536"/>
    </location>
</feature>
<keyword evidence="4" id="KW-0479">Metal-binding</keyword>
<dbReference type="SUPFAM" id="SSF55486">
    <property type="entry name" value="Metalloproteases ('zincins'), catalytic domain"/>
    <property type="match status" value="1"/>
</dbReference>
<evidence type="ECO:0000256" key="6">
    <source>
        <dbReference type="ARBA" id="ARBA00022833"/>
    </source>
</evidence>
<dbReference type="Gene3D" id="1.10.1380.10">
    <property type="entry name" value="Neutral endopeptidase , domain2"/>
    <property type="match status" value="1"/>
</dbReference>
<dbReference type="CDD" id="cd08662">
    <property type="entry name" value="M13"/>
    <property type="match status" value="1"/>
</dbReference>
<accession>A0A232M185</accession>
<dbReference type="InterPro" id="IPR024079">
    <property type="entry name" value="MetalloPept_cat_dom_sf"/>
</dbReference>
<dbReference type="PANTHER" id="PTHR11733">
    <property type="entry name" value="ZINC METALLOPROTEASE FAMILY M13 NEPRILYSIN-RELATED"/>
    <property type="match status" value="1"/>
</dbReference>
<dbReference type="GO" id="GO:0046872">
    <property type="term" value="F:metal ion binding"/>
    <property type="evidence" value="ECO:0007669"/>
    <property type="project" value="UniProtKB-KW"/>
</dbReference>
<keyword evidence="7" id="KW-0482">Metalloprotease</keyword>
<dbReference type="OrthoDB" id="6475849at2759"/>
<evidence type="ECO:0008006" key="13">
    <source>
        <dbReference type="Google" id="ProtNLM"/>
    </source>
</evidence>
<dbReference type="Pfam" id="PF01431">
    <property type="entry name" value="Peptidase_M13"/>
    <property type="match status" value="1"/>
</dbReference>
<evidence type="ECO:0000259" key="9">
    <source>
        <dbReference type="Pfam" id="PF01431"/>
    </source>
</evidence>
<dbReference type="PANTHER" id="PTHR11733:SF167">
    <property type="entry name" value="FI17812P1-RELATED"/>
    <property type="match status" value="1"/>
</dbReference>
<dbReference type="InterPro" id="IPR042089">
    <property type="entry name" value="Peptidase_M13_dom_2"/>
</dbReference>
<evidence type="ECO:0000256" key="2">
    <source>
        <dbReference type="ARBA" id="ARBA00007357"/>
    </source>
</evidence>
<keyword evidence="3" id="KW-0645">Protease</keyword>
<reference evidence="11 12" key="1">
    <citation type="journal article" date="2015" name="Environ. Microbiol.">
        <title>Metagenome sequence of Elaphomyces granulatus from sporocarp tissue reveals Ascomycota ectomycorrhizal fingerprints of genome expansion and a Proteobacteria-rich microbiome.</title>
        <authorList>
            <person name="Quandt C.A."/>
            <person name="Kohler A."/>
            <person name="Hesse C.N."/>
            <person name="Sharpton T.J."/>
            <person name="Martin F."/>
            <person name="Spatafora J.W."/>
        </authorList>
    </citation>
    <scope>NUCLEOTIDE SEQUENCE [LARGE SCALE GENOMIC DNA]</scope>
    <source>
        <strain evidence="11 12">OSC145934</strain>
    </source>
</reference>
<comment type="similarity">
    <text evidence="2">Belongs to the peptidase M13 family.</text>
</comment>
<evidence type="ECO:0000256" key="8">
    <source>
        <dbReference type="SAM" id="MobiDB-lite"/>
    </source>
</evidence>
<evidence type="ECO:0000256" key="1">
    <source>
        <dbReference type="ARBA" id="ARBA00001947"/>
    </source>
</evidence>
<comment type="cofactor">
    <cofactor evidence="1">
        <name>Zn(2+)</name>
        <dbReference type="ChEBI" id="CHEBI:29105"/>
    </cofactor>
</comment>
<dbReference type="Pfam" id="PF05649">
    <property type="entry name" value="Peptidase_M13_N"/>
    <property type="match status" value="1"/>
</dbReference>
<dbReference type="PRINTS" id="PR00786">
    <property type="entry name" value="NEPRILYSIN"/>
</dbReference>
<dbReference type="GO" id="GO:0004222">
    <property type="term" value="F:metalloendopeptidase activity"/>
    <property type="evidence" value="ECO:0007669"/>
    <property type="project" value="InterPro"/>
</dbReference>
<dbReference type="EMBL" id="NPHW01003085">
    <property type="protein sequence ID" value="OXV10180.1"/>
    <property type="molecule type" value="Genomic_DNA"/>
</dbReference>
<keyword evidence="5" id="KW-0378">Hydrolase</keyword>
<dbReference type="InterPro" id="IPR008753">
    <property type="entry name" value="Peptidase_M13_N"/>
</dbReference>
<evidence type="ECO:0000313" key="12">
    <source>
        <dbReference type="Proteomes" id="UP000243515"/>
    </source>
</evidence>
<evidence type="ECO:0000256" key="5">
    <source>
        <dbReference type="ARBA" id="ARBA00022801"/>
    </source>
</evidence>
<dbReference type="GO" id="GO:0016485">
    <property type="term" value="P:protein processing"/>
    <property type="evidence" value="ECO:0007669"/>
    <property type="project" value="TreeGrafter"/>
</dbReference>
<evidence type="ECO:0000256" key="7">
    <source>
        <dbReference type="ARBA" id="ARBA00023049"/>
    </source>
</evidence>
<dbReference type="InterPro" id="IPR018497">
    <property type="entry name" value="Peptidase_M13_C"/>
</dbReference>
<dbReference type="PROSITE" id="PS51885">
    <property type="entry name" value="NEPRILYSIN"/>
    <property type="match status" value="1"/>
</dbReference>
<feature type="region of interest" description="Disordered" evidence="8">
    <location>
        <begin position="1"/>
        <end position="41"/>
    </location>
</feature>
<sequence length="805" mass="90274">MKQPAAVTVEMRSDVRKPEGLLNSSSPLTSEGAPPGDPKMVPYTEKKRLPNYAIVTPFQKWSNQANPGNLDRQAMRALLQLFLTILLLMYLAIYAFNLSGSSSGIVTPSVCDSPACVHASSEILYSLDHKYKDIDPCTNFEQYVCGGWRDRHDMRPDQGSMFAGTLMSESAQTRLRHILESSPASVHSSMIESEADSDNFQKLKAAYDACMDMPTLTKRGSRPLETILGRIDEIYPLTINQEVVTSVDNLTTAILFLMGIEVEALVAFSVSPDDRDPDSVAIFVTPPSEIGLPAKEYYNNTQTVSDYTTVLRQVLGNYINVQGEDRINELSKVASDIAEFETKLANSTPDTQTMEDVTQYYNSLSIKETHSLLPEVYFKEIITTLAPEDFSTNRLIVGSPSYMKDLSKILKETPRHTIQFFLKWKTIQTYASSIEDPKVAPLREFENRLSGKDSKAVEERWRKCIREIDHGLGWILSRFYVLDSFPEESKKLGDQIVSDIKERFIFTLDETQWMTPQVRQLGTKKVANIVQKIGYPTKSPNLTDPDDVKDYYKDLEISNETFFENSLLMARFSVQQDWAKLGKPTNRDEWAMTAPTVNAYYNPPGNEIVFPAGIMQPPVFYGPSAPMYLAYGAFGAVSGHELSHAFDSTGRHYDQSGNYTNWWDDKTIEAFEKRAQCFVDQYGKFTVPGPDPDSKPLHVNGRLTLGENIADAGGLAAAFHAWKKRDDASPDALLPGLGNFTTEQLFFVAYGSWWCSKTTKEAAIQAIYSDPHAPKPARILGTIANSREFKEAFGCPVKDPTCKLW</sequence>
<feature type="domain" description="Peptidase M13 C-terminal" evidence="9">
    <location>
        <begin position="598"/>
        <end position="800"/>
    </location>
</feature>
<dbReference type="GO" id="GO:0005886">
    <property type="term" value="C:plasma membrane"/>
    <property type="evidence" value="ECO:0007669"/>
    <property type="project" value="TreeGrafter"/>
</dbReference>